<dbReference type="GO" id="GO:0005737">
    <property type="term" value="C:cytoplasm"/>
    <property type="evidence" value="ECO:0007669"/>
    <property type="project" value="TreeGrafter"/>
</dbReference>
<evidence type="ECO:0000256" key="3">
    <source>
        <dbReference type="ARBA" id="ARBA00008085"/>
    </source>
</evidence>
<accession>A0AAJ1ICR5</accession>
<dbReference type="EC" id="3.5.4.16" evidence="6"/>
<evidence type="ECO:0000259" key="7">
    <source>
        <dbReference type="Pfam" id="PF01227"/>
    </source>
</evidence>
<dbReference type="PROSITE" id="PS00860">
    <property type="entry name" value="GTP_CYCLOHYDROL_1_2"/>
    <property type="match status" value="1"/>
</dbReference>
<dbReference type="GO" id="GO:0005525">
    <property type="term" value="F:GTP binding"/>
    <property type="evidence" value="ECO:0007669"/>
    <property type="project" value="UniProtKB-KW"/>
</dbReference>
<evidence type="ECO:0000313" key="9">
    <source>
        <dbReference type="Proteomes" id="UP001221217"/>
    </source>
</evidence>
<proteinExistence type="inferred from homology"/>
<evidence type="ECO:0000256" key="6">
    <source>
        <dbReference type="HAMAP-Rule" id="MF_00223"/>
    </source>
</evidence>
<dbReference type="SUPFAM" id="SSF55620">
    <property type="entry name" value="Tetrahydrobiopterin biosynthesis enzymes-like"/>
    <property type="match status" value="1"/>
</dbReference>
<evidence type="ECO:0000256" key="4">
    <source>
        <dbReference type="ARBA" id="ARBA00022563"/>
    </source>
</evidence>
<comment type="caution">
    <text evidence="8">The sequence shown here is derived from an EMBL/GenBank/DDBJ whole genome shotgun (WGS) entry which is preliminary data.</text>
</comment>
<dbReference type="InterPro" id="IPR018234">
    <property type="entry name" value="GTP_CycHdrlase_I_CS"/>
</dbReference>
<evidence type="ECO:0000256" key="1">
    <source>
        <dbReference type="ARBA" id="ARBA00001052"/>
    </source>
</evidence>
<comment type="pathway">
    <text evidence="2 6">Cofactor biosynthesis; 7,8-dihydroneopterin triphosphate biosynthesis; 7,8-dihydroneopterin triphosphate from GTP: step 1/1.</text>
</comment>
<evidence type="ECO:0000256" key="5">
    <source>
        <dbReference type="ARBA" id="ARBA00022801"/>
    </source>
</evidence>
<name>A0AAJ1ICR5_9SPIO</name>
<dbReference type="AlphaFoldDB" id="A0AAJ1ICR5"/>
<comment type="similarity">
    <text evidence="3 6">Belongs to the GTP cyclohydrolase I family.</text>
</comment>
<comment type="subunit">
    <text evidence="6">Homopolymer.</text>
</comment>
<dbReference type="NCBIfam" id="NF006825">
    <property type="entry name" value="PRK09347.1-2"/>
    <property type="match status" value="1"/>
</dbReference>
<keyword evidence="6" id="KW-0547">Nucleotide-binding</keyword>
<keyword evidence="6" id="KW-0862">Zinc</keyword>
<dbReference type="PROSITE" id="PS00859">
    <property type="entry name" value="GTP_CYCLOHYDROL_1_1"/>
    <property type="match status" value="1"/>
</dbReference>
<dbReference type="NCBIfam" id="TIGR00063">
    <property type="entry name" value="folE"/>
    <property type="match status" value="1"/>
</dbReference>
<keyword evidence="5 6" id="KW-0378">Hydrolase</keyword>
<feature type="binding site" evidence="6">
    <location>
        <position position="76"/>
    </location>
    <ligand>
        <name>Zn(2+)</name>
        <dbReference type="ChEBI" id="CHEBI:29105"/>
    </ligand>
</feature>
<feature type="binding site" evidence="6">
    <location>
        <position position="79"/>
    </location>
    <ligand>
        <name>Zn(2+)</name>
        <dbReference type="ChEBI" id="CHEBI:29105"/>
    </ligand>
</feature>
<dbReference type="GO" id="GO:0046654">
    <property type="term" value="P:tetrahydrofolate biosynthetic process"/>
    <property type="evidence" value="ECO:0007669"/>
    <property type="project" value="UniProtKB-UniRule"/>
</dbReference>
<dbReference type="Proteomes" id="UP001221217">
    <property type="component" value="Unassembled WGS sequence"/>
</dbReference>
<dbReference type="GO" id="GO:0006730">
    <property type="term" value="P:one-carbon metabolic process"/>
    <property type="evidence" value="ECO:0007669"/>
    <property type="project" value="UniProtKB-UniRule"/>
</dbReference>
<dbReference type="Pfam" id="PF01227">
    <property type="entry name" value="GTP_cyclohydroI"/>
    <property type="match status" value="1"/>
</dbReference>
<dbReference type="Gene3D" id="3.30.1130.10">
    <property type="match status" value="1"/>
</dbReference>
<protein>
    <recommendedName>
        <fullName evidence="6">GTP cyclohydrolase 1</fullName>
        <ecNumber evidence="6">3.5.4.16</ecNumber>
    </recommendedName>
    <alternativeName>
        <fullName evidence="6">GTP cyclohydrolase I</fullName>
        <shortName evidence="6">GTP-CH-I</shortName>
    </alternativeName>
</protein>
<dbReference type="EMBL" id="JAQQAL010000009">
    <property type="protein sequence ID" value="MDC7225774.1"/>
    <property type="molecule type" value="Genomic_DNA"/>
</dbReference>
<dbReference type="PANTHER" id="PTHR11109">
    <property type="entry name" value="GTP CYCLOHYDROLASE I"/>
    <property type="match status" value="1"/>
</dbReference>
<dbReference type="Gene3D" id="1.10.286.10">
    <property type="match status" value="1"/>
</dbReference>
<dbReference type="InterPro" id="IPR001474">
    <property type="entry name" value="GTP_CycHdrlase_I"/>
</dbReference>
<dbReference type="GO" id="GO:0006729">
    <property type="term" value="P:tetrahydrobiopterin biosynthetic process"/>
    <property type="evidence" value="ECO:0007669"/>
    <property type="project" value="TreeGrafter"/>
</dbReference>
<sequence length="187" mass="21225">MNLKNVERLIKELLIEIGENPDREGLVKTPERAAKSWQFLTSGYTADFDKVINNAVFESTSNNMIIVRDIEVYSMCEHHMLPFFGKCHIGYVASDKILGVSKLARIVDHYARRLQIQENLTEQVAEAIMESVKPEGVGVVMECQHMCMMMRGVEKQNSVMTTSSVLGSFRTKEATRLEFLNLIHGAR</sequence>
<dbReference type="PANTHER" id="PTHR11109:SF7">
    <property type="entry name" value="GTP CYCLOHYDROLASE 1"/>
    <property type="match status" value="1"/>
</dbReference>
<dbReference type="FunFam" id="3.30.1130.10:FF:000001">
    <property type="entry name" value="GTP cyclohydrolase 1"/>
    <property type="match status" value="1"/>
</dbReference>
<reference evidence="8 9" key="1">
    <citation type="submission" date="2022-12" db="EMBL/GenBank/DDBJ databases">
        <title>Metagenome assembled genome from gulf of manar.</title>
        <authorList>
            <person name="Kohli P."/>
            <person name="Pk S."/>
            <person name="Venkata Ramana C."/>
            <person name="Sasikala C."/>
        </authorList>
    </citation>
    <scope>NUCLEOTIDE SEQUENCE [LARGE SCALE GENOMIC DNA]</scope>
    <source>
        <strain evidence="8">JB008</strain>
    </source>
</reference>
<dbReference type="HAMAP" id="MF_00223">
    <property type="entry name" value="FolE"/>
    <property type="match status" value="1"/>
</dbReference>
<dbReference type="NCBIfam" id="NF006826">
    <property type="entry name" value="PRK09347.1-3"/>
    <property type="match status" value="1"/>
</dbReference>
<keyword evidence="4 6" id="KW-0554">One-carbon metabolism</keyword>
<dbReference type="InterPro" id="IPR020602">
    <property type="entry name" value="GTP_CycHdrlase_I_dom"/>
</dbReference>
<evidence type="ECO:0000256" key="2">
    <source>
        <dbReference type="ARBA" id="ARBA00005080"/>
    </source>
</evidence>
<dbReference type="InterPro" id="IPR043133">
    <property type="entry name" value="GTP-CH-I_C/QueF"/>
</dbReference>
<keyword evidence="6" id="KW-0479">Metal-binding</keyword>
<dbReference type="GO" id="GO:0008270">
    <property type="term" value="F:zinc ion binding"/>
    <property type="evidence" value="ECO:0007669"/>
    <property type="project" value="UniProtKB-UniRule"/>
</dbReference>
<comment type="catalytic activity">
    <reaction evidence="1 6">
        <text>GTP + H2O = 7,8-dihydroneopterin 3'-triphosphate + formate + H(+)</text>
        <dbReference type="Rhea" id="RHEA:17473"/>
        <dbReference type="ChEBI" id="CHEBI:15377"/>
        <dbReference type="ChEBI" id="CHEBI:15378"/>
        <dbReference type="ChEBI" id="CHEBI:15740"/>
        <dbReference type="ChEBI" id="CHEBI:37565"/>
        <dbReference type="ChEBI" id="CHEBI:58462"/>
        <dbReference type="EC" id="3.5.4.16"/>
    </reaction>
</comment>
<gene>
    <name evidence="6 8" type="primary">folE</name>
    <name evidence="8" type="ORF">PQJ61_03300</name>
</gene>
<feature type="domain" description="GTP cyclohydrolase I" evidence="7">
    <location>
        <begin position="7"/>
        <end position="183"/>
    </location>
</feature>
<organism evidence="8 9">
    <name type="scientific">Candidatus Thalassospirochaeta sargassi</name>
    <dbReference type="NCBI Taxonomy" id="3119039"/>
    <lineage>
        <taxon>Bacteria</taxon>
        <taxon>Pseudomonadati</taxon>
        <taxon>Spirochaetota</taxon>
        <taxon>Spirochaetia</taxon>
        <taxon>Spirochaetales</taxon>
        <taxon>Spirochaetaceae</taxon>
        <taxon>Candidatus Thalassospirochaeta</taxon>
    </lineage>
</organism>
<evidence type="ECO:0000313" key="8">
    <source>
        <dbReference type="EMBL" id="MDC7225774.1"/>
    </source>
</evidence>
<feature type="binding site" evidence="6">
    <location>
        <position position="147"/>
    </location>
    <ligand>
        <name>Zn(2+)</name>
        <dbReference type="ChEBI" id="CHEBI:29105"/>
    </ligand>
</feature>
<dbReference type="InterPro" id="IPR043134">
    <property type="entry name" value="GTP-CH-I_N"/>
</dbReference>
<keyword evidence="6" id="KW-0342">GTP-binding</keyword>
<dbReference type="GO" id="GO:0003934">
    <property type="term" value="F:GTP cyclohydrolase I activity"/>
    <property type="evidence" value="ECO:0007669"/>
    <property type="project" value="UniProtKB-UniRule"/>
</dbReference>